<dbReference type="GO" id="GO:0000479">
    <property type="term" value="P:endonucleolytic cleavage of tricistronic rRNA transcript (SSU-rRNA, 5.8S rRNA, LSU-rRNA)"/>
    <property type="evidence" value="ECO:0007669"/>
    <property type="project" value="TreeGrafter"/>
</dbReference>
<evidence type="ECO:0000256" key="3">
    <source>
        <dbReference type="ARBA" id="ARBA00023242"/>
    </source>
</evidence>
<dbReference type="EMBL" id="CM010725">
    <property type="protein sequence ID" value="RZC84336.1"/>
    <property type="molecule type" value="Genomic_DNA"/>
</dbReference>
<dbReference type="Pfam" id="PF08142">
    <property type="entry name" value="AARP2CN"/>
    <property type="match status" value="1"/>
</dbReference>
<dbReference type="Gramene" id="RZC84336">
    <property type="protein sequence ID" value="RZC84336"/>
    <property type="gene ID" value="C5167_047121"/>
</dbReference>
<dbReference type="OrthoDB" id="119302at2759"/>
<evidence type="ECO:0000256" key="4">
    <source>
        <dbReference type="ARBA" id="ARBA00038288"/>
    </source>
</evidence>
<keyword evidence="3" id="KW-0539">Nucleus</keyword>
<dbReference type="OMA" id="RINRRCA"/>
<evidence type="ECO:0000313" key="8">
    <source>
        <dbReference type="Proteomes" id="UP000316621"/>
    </source>
</evidence>
<evidence type="ECO:0000313" key="7">
    <source>
        <dbReference type="EMBL" id="RZC84336.1"/>
    </source>
</evidence>
<dbReference type="PANTHER" id="PTHR12858:SF1">
    <property type="entry name" value="PRE-RRNA-PROCESSING PROTEIN TSR1 HOMOLOG"/>
    <property type="match status" value="1"/>
</dbReference>
<proteinExistence type="inferred from homology"/>
<dbReference type="GO" id="GO:0034511">
    <property type="term" value="F:U3 snoRNA binding"/>
    <property type="evidence" value="ECO:0007669"/>
    <property type="project" value="TreeGrafter"/>
</dbReference>
<name>A0A4Y7LGI1_PAPSO</name>
<feature type="domain" description="Bms1-type G" evidence="6">
    <location>
        <begin position="76"/>
        <end position="238"/>
    </location>
</feature>
<dbReference type="SMART" id="SM01362">
    <property type="entry name" value="DUF663"/>
    <property type="match status" value="1"/>
</dbReference>
<sequence length="759" mass="85653">MPSAQKNKSHKSSKSSRNSLRKKSGIDIKGNRIGKSDHHVGKGSKAARFHHTKMVRCQKRASLLEEKRASIGSGTSPLVIVLFGLTASVNVRGLKEQLIRLLSPGDANKTTVASPHYKIRATVLEAPHGDLSTCMELAKVADLIAFVASARSSSKEVDTCSYIDSFGSQCLSVFKALGLPSTAVLIRDLSLDLKKRNDMKKTCMSSLTSEFPDSKFYPADTTEELHKFMWLLKEHRLTVPIWRSQRPYLIAHEVDLIVNDGSPGLFTLLLSGYLRAHDLSVNQLVHVSGSGDFQMSKIDVLQDPNPLKSGTGQDLMDSDEHHGTQIIHSLFPDLSKQQSLVIENDPKPDPGEQTWPTEMEMTKADEYQRRSMINTYKNQATEFFEGKDNQDSGSDCFHVEDQEDYSDEDVDADTVMEEDEDITKEMIRDKIRKIHDAQAEDEEYPDEVDTPLDVLARVRFGKYQGLKSFRTSVWKDKNPPPREYARIFSFHNYKATQKCVLENARDIGQRTLDECIPVGSYARIHVKDVSVSVALRLCSLVKSKPVVASGLLEHESKMSVLHFSIKKHKSYQFPIKGKESLIFHVGFRQFVARPIFSSDSINSHQHKMEKFLHEGRFSIASVYAPISFPPSPLIALKRGRDGEVGFPAVAAIGSLKSIDPERIILKKITFTGYPRRVSKLKATVRYMFHDPIDVSYFKRCEIWTKNGVRGNIKESVGTHGTMKCTFNRSIQQHDTVCMSLFKRVYPKWPEQRFPILLDA</sequence>
<dbReference type="GO" id="GO:0003924">
    <property type="term" value="F:GTPase activity"/>
    <property type="evidence" value="ECO:0007669"/>
    <property type="project" value="TreeGrafter"/>
</dbReference>
<accession>A0A4Y7LGI1</accession>
<evidence type="ECO:0000256" key="5">
    <source>
        <dbReference type="SAM" id="MobiDB-lite"/>
    </source>
</evidence>
<dbReference type="InterPro" id="IPR012948">
    <property type="entry name" value="AARP2CN"/>
</dbReference>
<dbReference type="STRING" id="3469.A0A4Y7LGI1"/>
<dbReference type="AlphaFoldDB" id="A0A4Y7LGI1"/>
<reference evidence="7 8" key="1">
    <citation type="journal article" date="2018" name="Science">
        <title>The opium poppy genome and morphinan production.</title>
        <authorList>
            <person name="Guo L."/>
            <person name="Winzer T."/>
            <person name="Yang X."/>
            <person name="Li Y."/>
            <person name="Ning Z."/>
            <person name="He Z."/>
            <person name="Teodor R."/>
            <person name="Lu Y."/>
            <person name="Bowser T.A."/>
            <person name="Graham I.A."/>
            <person name="Ye K."/>
        </authorList>
    </citation>
    <scope>NUCLEOTIDE SEQUENCE [LARGE SCALE GENOMIC DNA]</scope>
    <source>
        <strain evidence="8">cv. HN1</strain>
        <tissue evidence="7">Leaves</tissue>
    </source>
</reference>
<evidence type="ECO:0000256" key="2">
    <source>
        <dbReference type="ARBA" id="ARBA00022517"/>
    </source>
</evidence>
<dbReference type="Pfam" id="PF04950">
    <property type="entry name" value="RIBIOP_C"/>
    <property type="match status" value="1"/>
</dbReference>
<feature type="compositionally biased region" description="Basic residues" evidence="5">
    <location>
        <begin position="7"/>
        <end position="23"/>
    </location>
</feature>
<evidence type="ECO:0000256" key="1">
    <source>
        <dbReference type="ARBA" id="ARBA00004604"/>
    </source>
</evidence>
<organism evidence="7 8">
    <name type="scientific">Papaver somniferum</name>
    <name type="common">Opium poppy</name>
    <dbReference type="NCBI Taxonomy" id="3469"/>
    <lineage>
        <taxon>Eukaryota</taxon>
        <taxon>Viridiplantae</taxon>
        <taxon>Streptophyta</taxon>
        <taxon>Embryophyta</taxon>
        <taxon>Tracheophyta</taxon>
        <taxon>Spermatophyta</taxon>
        <taxon>Magnoliopsida</taxon>
        <taxon>Ranunculales</taxon>
        <taxon>Papaveraceae</taxon>
        <taxon>Papaveroideae</taxon>
        <taxon>Papaver</taxon>
    </lineage>
</organism>
<protein>
    <recommendedName>
        <fullName evidence="6">Bms1-type G domain-containing protein</fullName>
    </recommendedName>
</protein>
<dbReference type="Proteomes" id="UP000316621">
    <property type="component" value="Chromosome 11"/>
</dbReference>
<feature type="region of interest" description="Disordered" evidence="5">
    <location>
        <begin position="1"/>
        <end position="48"/>
    </location>
</feature>
<comment type="subcellular location">
    <subcellularLocation>
        <location evidence="1">Nucleus</location>
        <location evidence="1">Nucleolus</location>
    </subcellularLocation>
</comment>
<dbReference type="PROSITE" id="PS51714">
    <property type="entry name" value="G_BMS1"/>
    <property type="match status" value="1"/>
</dbReference>
<dbReference type="GO" id="GO:0030688">
    <property type="term" value="C:preribosome, small subunit precursor"/>
    <property type="evidence" value="ECO:0007669"/>
    <property type="project" value="TreeGrafter"/>
</dbReference>
<dbReference type="PANTHER" id="PTHR12858">
    <property type="entry name" value="RIBOSOME BIOGENESIS PROTEIN"/>
    <property type="match status" value="1"/>
</dbReference>
<evidence type="ECO:0000259" key="6">
    <source>
        <dbReference type="PROSITE" id="PS51714"/>
    </source>
</evidence>
<gene>
    <name evidence="7" type="ORF">C5167_047121</name>
</gene>
<dbReference type="InterPro" id="IPR007034">
    <property type="entry name" value="BMS1_TSR1_C"/>
</dbReference>
<dbReference type="InterPro" id="IPR039761">
    <property type="entry name" value="Bms1/Tsr1"/>
</dbReference>
<dbReference type="SMART" id="SM00785">
    <property type="entry name" value="AARP2CN"/>
    <property type="match status" value="1"/>
</dbReference>
<keyword evidence="8" id="KW-1185">Reference proteome</keyword>
<keyword evidence="2" id="KW-0690">Ribosome biogenesis</keyword>
<comment type="similarity">
    <text evidence="4">Belongs to the TRAFAC class translation factor GTPase superfamily. Bms1-like GTPase family. TSR1 subfamily.</text>
</comment>
<dbReference type="GO" id="GO:0005525">
    <property type="term" value="F:GTP binding"/>
    <property type="evidence" value="ECO:0007669"/>
    <property type="project" value="TreeGrafter"/>
</dbReference>
<dbReference type="GO" id="GO:0005730">
    <property type="term" value="C:nucleolus"/>
    <property type="evidence" value="ECO:0007669"/>
    <property type="project" value="UniProtKB-SubCell"/>
</dbReference>
<dbReference type="InterPro" id="IPR030387">
    <property type="entry name" value="G_Bms1/Tsr1_dom"/>
</dbReference>
<dbReference type="GO" id="GO:0000462">
    <property type="term" value="P:maturation of SSU-rRNA from tricistronic rRNA transcript (SSU-rRNA, 5.8S rRNA, LSU-rRNA)"/>
    <property type="evidence" value="ECO:0007669"/>
    <property type="project" value="TreeGrafter"/>
</dbReference>
<feature type="compositionally biased region" description="Basic and acidic residues" evidence="5">
    <location>
        <begin position="24"/>
        <end position="40"/>
    </location>
</feature>